<dbReference type="GeneID" id="14921554"/>
<dbReference type="InterPro" id="IPR001806">
    <property type="entry name" value="Small_GTPase"/>
</dbReference>
<proteinExistence type="predicted"/>
<dbReference type="SMART" id="SM00173">
    <property type="entry name" value="RAS"/>
    <property type="match status" value="1"/>
</dbReference>
<dbReference type="SUPFAM" id="SSF52540">
    <property type="entry name" value="P-loop containing nucleoside triphosphate hydrolases"/>
    <property type="match status" value="1"/>
</dbReference>
<evidence type="ECO:0000256" key="2">
    <source>
        <dbReference type="ARBA" id="ARBA00023134"/>
    </source>
</evidence>
<keyword evidence="2" id="KW-0342">GTP-binding</keyword>
<dbReference type="Pfam" id="PF00071">
    <property type="entry name" value="Ras"/>
    <property type="match status" value="1"/>
</dbReference>
<dbReference type="AlphaFoldDB" id="L8H5A6"/>
<dbReference type="SMART" id="SM00175">
    <property type="entry name" value="RAB"/>
    <property type="match status" value="1"/>
</dbReference>
<dbReference type="PANTHER" id="PTHR24072">
    <property type="entry name" value="RHO FAMILY GTPASE"/>
    <property type="match status" value="1"/>
</dbReference>
<evidence type="ECO:0000313" key="3">
    <source>
        <dbReference type="EMBL" id="ELR20684.1"/>
    </source>
</evidence>
<organism evidence="3 4">
    <name type="scientific">Acanthamoeba castellanii (strain ATCC 30010 / Neff)</name>
    <dbReference type="NCBI Taxonomy" id="1257118"/>
    <lineage>
        <taxon>Eukaryota</taxon>
        <taxon>Amoebozoa</taxon>
        <taxon>Discosea</taxon>
        <taxon>Longamoebia</taxon>
        <taxon>Centramoebida</taxon>
        <taxon>Acanthamoebidae</taxon>
        <taxon>Acanthamoeba</taxon>
    </lineage>
</organism>
<name>L8H5A6_ACACF</name>
<evidence type="ECO:0000256" key="1">
    <source>
        <dbReference type="ARBA" id="ARBA00022741"/>
    </source>
</evidence>
<keyword evidence="4" id="KW-1185">Reference proteome</keyword>
<dbReference type="PROSITE" id="PS51420">
    <property type="entry name" value="RHO"/>
    <property type="match status" value="1"/>
</dbReference>
<evidence type="ECO:0000313" key="4">
    <source>
        <dbReference type="Proteomes" id="UP000011083"/>
    </source>
</evidence>
<dbReference type="PRINTS" id="PR00449">
    <property type="entry name" value="RASTRNSFRMNG"/>
</dbReference>
<dbReference type="PROSITE" id="PS51419">
    <property type="entry name" value="RAB"/>
    <property type="match status" value="1"/>
</dbReference>
<dbReference type="Gene3D" id="3.40.50.300">
    <property type="entry name" value="P-loop containing nucleotide triphosphate hydrolases"/>
    <property type="match status" value="1"/>
</dbReference>
<dbReference type="RefSeq" id="XP_004344087.1">
    <property type="nucleotide sequence ID" value="XM_004344037.1"/>
</dbReference>
<keyword evidence="1" id="KW-0547">Nucleotide-binding</keyword>
<dbReference type="VEuPathDB" id="AmoebaDB:ACA1_054300"/>
<dbReference type="InterPro" id="IPR003578">
    <property type="entry name" value="Small_GTPase_Rho"/>
</dbReference>
<dbReference type="EMBL" id="KB007909">
    <property type="protein sequence ID" value="ELR20684.1"/>
    <property type="molecule type" value="Genomic_DNA"/>
</dbReference>
<dbReference type="STRING" id="1257118.L8H5A6"/>
<dbReference type="GO" id="GO:0003924">
    <property type="term" value="F:GTPase activity"/>
    <property type="evidence" value="ECO:0007669"/>
    <property type="project" value="InterPro"/>
</dbReference>
<accession>L8H5A6</accession>
<dbReference type="KEGG" id="acan:ACA1_054300"/>
<gene>
    <name evidence="3" type="ORF">ACA1_054300</name>
</gene>
<protein>
    <submittedName>
        <fullName evidence="3">Ras subfamily protein</fullName>
    </submittedName>
</protein>
<reference evidence="3 4" key="1">
    <citation type="journal article" date="2013" name="Genome Biol.">
        <title>Genome of Acanthamoeba castellanii highlights extensive lateral gene transfer and early evolution of tyrosine kinase signaling.</title>
        <authorList>
            <person name="Clarke M."/>
            <person name="Lohan A.J."/>
            <person name="Liu B."/>
            <person name="Lagkouvardos I."/>
            <person name="Roy S."/>
            <person name="Zafar N."/>
            <person name="Bertelli C."/>
            <person name="Schilde C."/>
            <person name="Kianianmomeni A."/>
            <person name="Burglin T.R."/>
            <person name="Frech C."/>
            <person name="Turcotte B."/>
            <person name="Kopec K.O."/>
            <person name="Synnott J.M."/>
            <person name="Choo C."/>
            <person name="Paponov I."/>
            <person name="Finkler A."/>
            <person name="Soon Heng Tan C."/>
            <person name="Hutchins A.P."/>
            <person name="Weinmeier T."/>
            <person name="Rattei T."/>
            <person name="Chu J.S."/>
            <person name="Gimenez G."/>
            <person name="Irimia M."/>
            <person name="Rigden D.J."/>
            <person name="Fitzpatrick D.A."/>
            <person name="Lorenzo-Morales J."/>
            <person name="Bateman A."/>
            <person name="Chiu C.H."/>
            <person name="Tang P."/>
            <person name="Hegemann P."/>
            <person name="Fromm H."/>
            <person name="Raoult D."/>
            <person name="Greub G."/>
            <person name="Miranda-Saavedra D."/>
            <person name="Chen N."/>
            <person name="Nash P."/>
            <person name="Ginger M.L."/>
            <person name="Horn M."/>
            <person name="Schaap P."/>
            <person name="Caler L."/>
            <person name="Loftus B."/>
        </authorList>
    </citation>
    <scope>NUCLEOTIDE SEQUENCE [LARGE SCALE GENOMIC DNA]</scope>
    <source>
        <strain evidence="3 4">Neff</strain>
    </source>
</reference>
<dbReference type="SMART" id="SM00174">
    <property type="entry name" value="RHO"/>
    <property type="match status" value="1"/>
</dbReference>
<dbReference type="InterPro" id="IPR027417">
    <property type="entry name" value="P-loop_NTPase"/>
</dbReference>
<dbReference type="Proteomes" id="UP000011083">
    <property type="component" value="Unassembled WGS sequence"/>
</dbReference>
<dbReference type="GO" id="GO:0007264">
    <property type="term" value="P:small GTPase-mediated signal transduction"/>
    <property type="evidence" value="ECO:0007669"/>
    <property type="project" value="InterPro"/>
</dbReference>
<sequence>MMVKKRENVEEKDEEEGALKVFDVLIHVFERLEDQADIGRAELGVEVLSRIKEEEEDGADEEGDDAQTKYKQLYKTHVHQLMRNVRGLKEVRSGRDALLERHLLVPGQLYPPTEFTITSLLLRFRSGNYSDACAWTPSFDYQEDQTTVDGAAVILRYWDTPGRSECNRTGVYLQTSCVLACFAVNDRTSMDAVRHQLVPEVRRARPNVTIVVVGTKSDLRTSSSAPPHSCVPVFEGVALAKELGAAMYVECSAKSGEGVPQVFHVAAKLHLLQSPQEPPTANNLPRKLNRTRAHRTHLDTQRTNSALVCSLQ</sequence>
<dbReference type="GO" id="GO:0005525">
    <property type="term" value="F:GTP binding"/>
    <property type="evidence" value="ECO:0007669"/>
    <property type="project" value="UniProtKB-KW"/>
</dbReference>